<keyword evidence="8 9" id="KW-0119">Carbohydrate metabolism</keyword>
<evidence type="ECO:0000256" key="5">
    <source>
        <dbReference type="ARBA" id="ARBA00023014"/>
    </source>
</evidence>
<keyword evidence="2 9" id="KW-0004">4Fe-4S</keyword>
<evidence type="ECO:0000259" key="11">
    <source>
        <dbReference type="Pfam" id="PF00920"/>
    </source>
</evidence>
<dbReference type="EC" id="4.2.1.12" evidence="9 10"/>
<comment type="catalytic activity">
    <reaction evidence="9">
        <text>6-phospho-D-gluconate = 2-dehydro-3-deoxy-6-phospho-D-gluconate + H2O</text>
        <dbReference type="Rhea" id="RHEA:17277"/>
        <dbReference type="ChEBI" id="CHEBI:15377"/>
        <dbReference type="ChEBI" id="CHEBI:57569"/>
        <dbReference type="ChEBI" id="CHEBI:58759"/>
        <dbReference type="EC" id="4.2.1.12"/>
    </reaction>
</comment>
<keyword evidence="14" id="KW-1185">Reference proteome</keyword>
<evidence type="ECO:0000313" key="13">
    <source>
        <dbReference type="EMBL" id="MVQ29409.1"/>
    </source>
</evidence>
<dbReference type="SUPFAM" id="SSF52016">
    <property type="entry name" value="LeuD/IlvD-like"/>
    <property type="match status" value="1"/>
</dbReference>
<dbReference type="InterPro" id="IPR042096">
    <property type="entry name" value="Dihydro-acid_dehy_C"/>
</dbReference>
<keyword evidence="6 9" id="KW-0311">Gluconate utilization</keyword>
<dbReference type="Gene3D" id="3.50.30.80">
    <property type="entry name" value="IlvD/EDD C-terminal domain-like"/>
    <property type="match status" value="1"/>
</dbReference>
<gene>
    <name evidence="9" type="primary">edd</name>
    <name evidence="13" type="ORF">GON04_08120</name>
</gene>
<dbReference type="SUPFAM" id="SSF143975">
    <property type="entry name" value="IlvD/EDD N-terminal domain-like"/>
    <property type="match status" value="1"/>
</dbReference>
<accession>A0A6N8IR66</accession>
<feature type="domain" description="Dihydroxy-acid/6-phosphogluconate dehydratase N-terminal" evidence="11">
    <location>
        <begin position="68"/>
        <end position="381"/>
    </location>
</feature>
<dbReference type="GO" id="GO:0046872">
    <property type="term" value="F:metal ion binding"/>
    <property type="evidence" value="ECO:0007669"/>
    <property type="project" value="UniProtKB-KW"/>
</dbReference>
<dbReference type="Pfam" id="PF00920">
    <property type="entry name" value="ILVD_EDD_N"/>
    <property type="match status" value="1"/>
</dbReference>
<evidence type="ECO:0000256" key="3">
    <source>
        <dbReference type="ARBA" id="ARBA00022723"/>
    </source>
</evidence>
<dbReference type="InterPro" id="IPR004786">
    <property type="entry name" value="6-phosphgluc_deHydtase"/>
</dbReference>
<dbReference type="InterPro" id="IPR020558">
    <property type="entry name" value="DiOHA_6PGluconate_deHydtase_CS"/>
</dbReference>
<dbReference type="AlphaFoldDB" id="A0A6N8IR66"/>
<dbReference type="EMBL" id="WSEL01000003">
    <property type="protein sequence ID" value="MVQ29409.1"/>
    <property type="molecule type" value="Genomic_DNA"/>
</dbReference>
<evidence type="ECO:0000256" key="10">
    <source>
        <dbReference type="NCBIfam" id="TIGR01196"/>
    </source>
</evidence>
<dbReference type="InterPro" id="IPR037237">
    <property type="entry name" value="IlvD/EDD_N"/>
</dbReference>
<keyword evidence="5 9" id="KW-0411">Iron-sulfur</keyword>
<evidence type="ECO:0000256" key="4">
    <source>
        <dbReference type="ARBA" id="ARBA00023004"/>
    </source>
</evidence>
<name>A0A6N8IR66_9BURK</name>
<dbReference type="RefSeq" id="WP_157397416.1">
    <property type="nucleotide sequence ID" value="NZ_WSEL01000003.1"/>
</dbReference>
<dbReference type="GO" id="GO:0051539">
    <property type="term" value="F:4 iron, 4 sulfur cluster binding"/>
    <property type="evidence" value="ECO:0007669"/>
    <property type="project" value="UniProtKB-UniRule"/>
</dbReference>
<organism evidence="13 14">
    <name type="scientific">Ramlibacter pinisoli</name>
    <dbReference type="NCBI Taxonomy" id="2682844"/>
    <lineage>
        <taxon>Bacteria</taxon>
        <taxon>Pseudomonadati</taxon>
        <taxon>Pseudomonadota</taxon>
        <taxon>Betaproteobacteria</taxon>
        <taxon>Burkholderiales</taxon>
        <taxon>Comamonadaceae</taxon>
        <taxon>Ramlibacter</taxon>
    </lineage>
</organism>
<keyword evidence="3 9" id="KW-0479">Metal-binding</keyword>
<evidence type="ECO:0000256" key="9">
    <source>
        <dbReference type="HAMAP-Rule" id="MF_02094"/>
    </source>
</evidence>
<dbReference type="PROSITE" id="PS00886">
    <property type="entry name" value="ILVD_EDD_1"/>
    <property type="match status" value="1"/>
</dbReference>
<dbReference type="PROSITE" id="PS00887">
    <property type="entry name" value="ILVD_EDD_2"/>
    <property type="match status" value="1"/>
</dbReference>
<dbReference type="InterPro" id="IPR056740">
    <property type="entry name" value="ILV_EDD_C"/>
</dbReference>
<sequence length="615" mass="64934">MTLHSVVARVTDRIRERSAPGRAAYLRQVDAMAARDRGSDRLGCANVAHAFAALPANDKFKVVTERAPNIGIVTAYNDMLSAHAPYAGFPAVLKDEAHRQGATAQVAGGVPAMCDGVTQGTPAMDLSLFSRDVIAMATAVSLSHDVFDAALMLGICDKIVPGLLIGALQFGHLPTVFVPGGPMTSGLSNTEKSKVRELAALGKVGRTELLDAEQKAYHGQGTCTFYGTANSNQMLMEAMGLHVPGAAFVNPGSELREALTREAVRTVLQITRGRRFTPIGRQVDERCIVNAMAALLATGGSTNHLIHWVAVARAAGIRIDWDDFAELSSVVPLVARVYPNGQADVNQFQAAGGPGYVLRELLDAGLLHEDVLTVREGGLREYTRLPTGAQGAGGAVHWEPIGASGDPSVLRPASEPFSPIGGLKLLTGNLGRSVIKVSAVPDDRHVIEAPARVFDTQEALQKAFQAGELEQACQTNGANGLVCVVRWQGPQANGMPELHKLTPSLSVLQGRGYRVALVTDGRMSGASGKVPAAIHVTPEAAAGGPLALLRDGDVVRLDANAGRLEALVPHEQWIRREAARLPDAQRESNGHGLGRELFGAMRRNASAAEAGATSW</sequence>
<keyword evidence="4 9" id="KW-0408">Iron</keyword>
<dbReference type="GO" id="GO:0009255">
    <property type="term" value="P:Entner-Doudoroff pathway through 6-phosphogluconate"/>
    <property type="evidence" value="ECO:0007669"/>
    <property type="project" value="UniProtKB-UniRule"/>
</dbReference>
<dbReference type="Proteomes" id="UP000469385">
    <property type="component" value="Unassembled WGS sequence"/>
</dbReference>
<feature type="domain" description="Dihydroxy-acid/6-phosphogluconate dehydratase C-terminal" evidence="12">
    <location>
        <begin position="409"/>
        <end position="612"/>
    </location>
</feature>
<dbReference type="UniPathway" id="UPA00226"/>
<dbReference type="HAMAP" id="MF_02094">
    <property type="entry name" value="Edd"/>
    <property type="match status" value="1"/>
</dbReference>
<dbReference type="GO" id="GO:0004456">
    <property type="term" value="F:phosphogluconate dehydratase activity"/>
    <property type="evidence" value="ECO:0007669"/>
    <property type="project" value="UniProtKB-UniRule"/>
</dbReference>
<reference evidence="13 14" key="1">
    <citation type="submission" date="2019-12" db="EMBL/GenBank/DDBJ databases">
        <authorList>
            <person name="Huq M.A."/>
        </authorList>
    </citation>
    <scope>NUCLEOTIDE SEQUENCE [LARGE SCALE GENOMIC DNA]</scope>
    <source>
        <strain evidence="13 14">MAH-25</strain>
    </source>
</reference>
<dbReference type="GO" id="GO:0005829">
    <property type="term" value="C:cytosol"/>
    <property type="evidence" value="ECO:0007669"/>
    <property type="project" value="TreeGrafter"/>
</dbReference>
<comment type="function">
    <text evidence="9">Catalyzes the dehydration of 6-phospho-D-gluconate to 2-dehydro-3-deoxy-6-phospho-D-gluconate.</text>
</comment>
<evidence type="ECO:0000256" key="7">
    <source>
        <dbReference type="ARBA" id="ARBA00023239"/>
    </source>
</evidence>
<feature type="binding site" evidence="9">
    <location>
        <position position="156"/>
    </location>
    <ligand>
        <name>[4Fe-4S] cluster</name>
        <dbReference type="ChEBI" id="CHEBI:49883"/>
    </ligand>
</feature>
<comment type="cofactor">
    <cofactor evidence="9">
        <name>[4Fe-4S] cluster</name>
        <dbReference type="ChEBI" id="CHEBI:49883"/>
    </cofactor>
    <text evidence="9">Binds 1 [4Fe-4S] cluster.</text>
</comment>
<dbReference type="PANTHER" id="PTHR43661">
    <property type="entry name" value="D-XYLONATE DEHYDRATASE"/>
    <property type="match status" value="1"/>
</dbReference>
<dbReference type="Pfam" id="PF24877">
    <property type="entry name" value="ILV_EDD_C"/>
    <property type="match status" value="1"/>
</dbReference>
<dbReference type="NCBIfam" id="TIGR01196">
    <property type="entry name" value="edd"/>
    <property type="match status" value="1"/>
</dbReference>
<comment type="similarity">
    <text evidence="1 9">Belongs to the IlvD/Edd family.</text>
</comment>
<evidence type="ECO:0000259" key="12">
    <source>
        <dbReference type="Pfam" id="PF24877"/>
    </source>
</evidence>
<dbReference type="PANTHER" id="PTHR43661:SF1">
    <property type="entry name" value="PHOSPHOGLUCONATE DEHYDRATASE"/>
    <property type="match status" value="1"/>
</dbReference>
<proteinExistence type="inferred from homology"/>
<evidence type="ECO:0000256" key="1">
    <source>
        <dbReference type="ARBA" id="ARBA00006486"/>
    </source>
</evidence>
<evidence type="ECO:0000256" key="2">
    <source>
        <dbReference type="ARBA" id="ARBA00022485"/>
    </source>
</evidence>
<keyword evidence="7 9" id="KW-0456">Lyase</keyword>
<evidence type="ECO:0000256" key="8">
    <source>
        <dbReference type="ARBA" id="ARBA00023277"/>
    </source>
</evidence>
<protein>
    <recommendedName>
        <fullName evidence="9 10">Phosphogluconate dehydratase</fullName>
        <ecNumber evidence="9 10">4.2.1.12</ecNumber>
    </recommendedName>
</protein>
<evidence type="ECO:0000313" key="14">
    <source>
        <dbReference type="Proteomes" id="UP000469385"/>
    </source>
</evidence>
<comment type="caution">
    <text evidence="13">The sequence shown here is derived from an EMBL/GenBank/DDBJ whole genome shotgun (WGS) entry which is preliminary data.</text>
</comment>
<feature type="binding site" evidence="9">
    <location>
        <position position="223"/>
    </location>
    <ligand>
        <name>[4Fe-4S] cluster</name>
        <dbReference type="ChEBI" id="CHEBI:49883"/>
    </ligand>
</feature>
<comment type="pathway">
    <text evidence="9">Carbohydrate metabolism; Entner-Doudoroff pathway.</text>
</comment>
<evidence type="ECO:0000256" key="6">
    <source>
        <dbReference type="ARBA" id="ARBA00023064"/>
    </source>
</evidence>
<dbReference type="InterPro" id="IPR000581">
    <property type="entry name" value="ILV_EDD_N"/>
</dbReference>
<dbReference type="GO" id="GO:0019521">
    <property type="term" value="P:D-gluconate metabolic process"/>
    <property type="evidence" value="ECO:0007669"/>
    <property type="project" value="UniProtKB-KW"/>
</dbReference>